<feature type="transmembrane region" description="Helical" evidence="1">
    <location>
        <begin position="187"/>
        <end position="207"/>
    </location>
</feature>
<dbReference type="RefSeq" id="XP_016630359.1">
    <property type="nucleotide sequence ID" value="XM_016778511.1"/>
</dbReference>
<dbReference type="OrthoDB" id="4506857at2759"/>
<keyword evidence="1" id="KW-0812">Transmembrane</keyword>
<organism evidence="2 3">
    <name type="scientific">Fonsecaea multimorphosa CBS 102226</name>
    <dbReference type="NCBI Taxonomy" id="1442371"/>
    <lineage>
        <taxon>Eukaryota</taxon>
        <taxon>Fungi</taxon>
        <taxon>Dikarya</taxon>
        <taxon>Ascomycota</taxon>
        <taxon>Pezizomycotina</taxon>
        <taxon>Eurotiomycetes</taxon>
        <taxon>Chaetothyriomycetidae</taxon>
        <taxon>Chaetothyriales</taxon>
        <taxon>Herpotrichiellaceae</taxon>
        <taxon>Fonsecaea</taxon>
    </lineage>
</organism>
<sequence length="221" mass="23388">MATPTLPLDWTPTQAGCLSSTDIWIWDYHTNTDDMRTVLGGPSQTTACFPLPWVSTGAAYHFSCVPAEWSTKPHESLFPCVSEYAYTGASTVTVTDFFVQTSTMQVASFGPGHHLFALGMVYISSALATSTASSLSSLYTNSPLSSLSTPQTPIVSGKSALAVSPASTTIPGPSSTSSFHLSTADTIALAVGIPSALGTVAMAYFAWKKYSFKRVGIHLIR</sequence>
<dbReference type="AlphaFoldDB" id="A0A0D2IGP7"/>
<keyword evidence="1" id="KW-1133">Transmembrane helix</keyword>
<name>A0A0D2IGP7_9EURO</name>
<accession>A0A0D2IGP7</accession>
<keyword evidence="1" id="KW-0472">Membrane</keyword>
<dbReference type="STRING" id="1442371.A0A0D2IGP7"/>
<evidence type="ECO:0000313" key="2">
    <source>
        <dbReference type="EMBL" id="KIX96236.1"/>
    </source>
</evidence>
<dbReference type="VEuPathDB" id="FungiDB:Z520_08014"/>
<keyword evidence="3" id="KW-1185">Reference proteome</keyword>
<reference evidence="2 3" key="1">
    <citation type="submission" date="2015-01" db="EMBL/GenBank/DDBJ databases">
        <title>The Genome Sequence of Fonsecaea multimorphosa CBS 102226.</title>
        <authorList>
            <consortium name="The Broad Institute Genomics Platform"/>
            <person name="Cuomo C."/>
            <person name="de Hoog S."/>
            <person name="Gorbushina A."/>
            <person name="Stielow B."/>
            <person name="Teixiera M."/>
            <person name="Abouelleil A."/>
            <person name="Chapman S.B."/>
            <person name="Priest M."/>
            <person name="Young S.K."/>
            <person name="Wortman J."/>
            <person name="Nusbaum C."/>
            <person name="Birren B."/>
        </authorList>
    </citation>
    <scope>NUCLEOTIDE SEQUENCE [LARGE SCALE GENOMIC DNA]</scope>
    <source>
        <strain evidence="2 3">CBS 102226</strain>
    </source>
</reference>
<gene>
    <name evidence="2" type="ORF">Z520_08014</name>
</gene>
<evidence type="ECO:0000313" key="3">
    <source>
        <dbReference type="Proteomes" id="UP000053411"/>
    </source>
</evidence>
<protein>
    <submittedName>
        <fullName evidence="2">Uncharacterized protein</fullName>
    </submittedName>
</protein>
<proteinExistence type="predicted"/>
<dbReference type="GeneID" id="27713760"/>
<dbReference type="Proteomes" id="UP000053411">
    <property type="component" value="Unassembled WGS sequence"/>
</dbReference>
<dbReference type="EMBL" id="KN848078">
    <property type="protein sequence ID" value="KIX96236.1"/>
    <property type="molecule type" value="Genomic_DNA"/>
</dbReference>
<evidence type="ECO:0000256" key="1">
    <source>
        <dbReference type="SAM" id="Phobius"/>
    </source>
</evidence>